<feature type="compositionally biased region" description="Low complexity" evidence="1">
    <location>
        <begin position="97"/>
        <end position="112"/>
    </location>
</feature>
<evidence type="ECO:0000256" key="1">
    <source>
        <dbReference type="SAM" id="MobiDB-lite"/>
    </source>
</evidence>
<feature type="region of interest" description="Disordered" evidence="1">
    <location>
        <begin position="57"/>
        <end position="130"/>
    </location>
</feature>
<reference evidence="2" key="1">
    <citation type="journal article" date="2022" name="Plant J.">
        <title>Strategies of tolerance reflected in two North American maple genomes.</title>
        <authorList>
            <person name="McEvoy S.L."/>
            <person name="Sezen U.U."/>
            <person name="Trouern-Trend A."/>
            <person name="McMahon S.M."/>
            <person name="Schaberg P.G."/>
            <person name="Yang J."/>
            <person name="Wegrzyn J.L."/>
            <person name="Swenson N.G."/>
        </authorList>
    </citation>
    <scope>NUCLEOTIDE SEQUENCE</scope>
    <source>
        <strain evidence="2">NS2018</strain>
    </source>
</reference>
<evidence type="ECO:0000313" key="2">
    <source>
        <dbReference type="EMBL" id="KAK0576719.1"/>
    </source>
</evidence>
<reference evidence="2" key="2">
    <citation type="submission" date="2023-06" db="EMBL/GenBank/DDBJ databases">
        <authorList>
            <person name="Swenson N.G."/>
            <person name="Wegrzyn J.L."/>
            <person name="Mcevoy S.L."/>
        </authorList>
    </citation>
    <scope>NUCLEOTIDE SEQUENCE</scope>
    <source>
        <strain evidence="2">NS2018</strain>
        <tissue evidence="2">Leaf</tissue>
    </source>
</reference>
<dbReference type="AlphaFoldDB" id="A0AA39RQJ0"/>
<feature type="compositionally biased region" description="Polar residues" evidence="1">
    <location>
        <begin position="118"/>
        <end position="130"/>
    </location>
</feature>
<comment type="caution">
    <text evidence="2">The sequence shown here is derived from an EMBL/GenBank/DDBJ whole genome shotgun (WGS) entry which is preliminary data.</text>
</comment>
<sequence>MFREALLCYSGRANTQDPSHVTSTAHGLPLSGIQETLSHLQAFGSKNGNPTAAIRQTQQPRNHLSSNNDSLPSHVGPFPHASPPAHTGFSPQETRLSQSSNSADSSSGQSDSLVPAQNCPTSSIHPMTTRSKNGIFKPWVFTSLSTGFLPETDPTSAKKAIQDPRWLKVYTGDSTNQPINMKSTKKSIRGNDNLPIETEHHNAARLMSAKQVMINKQVNSDGWKSELQPG</sequence>
<dbReference type="EMBL" id="JAUESC010000386">
    <property type="protein sequence ID" value="KAK0576719.1"/>
    <property type="molecule type" value="Genomic_DNA"/>
</dbReference>
<name>A0AA39RQJ0_ACESA</name>
<protein>
    <submittedName>
        <fullName evidence="2">Uncharacterized protein</fullName>
    </submittedName>
</protein>
<feature type="compositionally biased region" description="Polar residues" evidence="1">
    <location>
        <begin position="57"/>
        <end position="71"/>
    </location>
</feature>
<proteinExistence type="predicted"/>
<evidence type="ECO:0000313" key="3">
    <source>
        <dbReference type="Proteomes" id="UP001168877"/>
    </source>
</evidence>
<keyword evidence="3" id="KW-1185">Reference proteome</keyword>
<organism evidence="2 3">
    <name type="scientific">Acer saccharum</name>
    <name type="common">Sugar maple</name>
    <dbReference type="NCBI Taxonomy" id="4024"/>
    <lineage>
        <taxon>Eukaryota</taxon>
        <taxon>Viridiplantae</taxon>
        <taxon>Streptophyta</taxon>
        <taxon>Embryophyta</taxon>
        <taxon>Tracheophyta</taxon>
        <taxon>Spermatophyta</taxon>
        <taxon>Magnoliopsida</taxon>
        <taxon>eudicotyledons</taxon>
        <taxon>Gunneridae</taxon>
        <taxon>Pentapetalae</taxon>
        <taxon>rosids</taxon>
        <taxon>malvids</taxon>
        <taxon>Sapindales</taxon>
        <taxon>Sapindaceae</taxon>
        <taxon>Hippocastanoideae</taxon>
        <taxon>Acereae</taxon>
        <taxon>Acer</taxon>
    </lineage>
</organism>
<accession>A0AA39RQJ0</accession>
<gene>
    <name evidence="2" type="ORF">LWI29_022357</name>
</gene>
<dbReference type="Proteomes" id="UP001168877">
    <property type="component" value="Unassembled WGS sequence"/>
</dbReference>